<feature type="transmembrane region" description="Helical" evidence="1">
    <location>
        <begin position="81"/>
        <end position="102"/>
    </location>
</feature>
<feature type="transmembrane region" description="Helical" evidence="1">
    <location>
        <begin position="14"/>
        <end position="35"/>
    </location>
</feature>
<dbReference type="EMBL" id="JACDZE010000003">
    <property type="protein sequence ID" value="MBA5630141.1"/>
    <property type="molecule type" value="Genomic_DNA"/>
</dbReference>
<keyword evidence="1" id="KW-0812">Transmembrane</keyword>
<accession>A0A838ZT37</accession>
<protein>
    <recommendedName>
        <fullName evidence="4">NfeD-like C-terminal, partner-binding</fullName>
    </recommendedName>
</protein>
<keyword evidence="1" id="KW-1133">Transmembrane helix</keyword>
<evidence type="ECO:0000313" key="2">
    <source>
        <dbReference type="EMBL" id="MBA5630141.1"/>
    </source>
</evidence>
<evidence type="ECO:0000313" key="3">
    <source>
        <dbReference type="Proteomes" id="UP000552241"/>
    </source>
</evidence>
<evidence type="ECO:0008006" key="4">
    <source>
        <dbReference type="Google" id="ProtNLM"/>
    </source>
</evidence>
<dbReference type="RefSeq" id="WP_182043745.1">
    <property type="nucleotide sequence ID" value="NZ_JACDZE010000003.1"/>
</dbReference>
<feature type="transmembrane region" description="Helical" evidence="1">
    <location>
        <begin position="56"/>
        <end position="75"/>
    </location>
</feature>
<dbReference type="Proteomes" id="UP000552241">
    <property type="component" value="Unassembled WGS sequence"/>
</dbReference>
<comment type="caution">
    <text evidence="2">The sequence shown here is derived from an EMBL/GenBank/DDBJ whole genome shotgun (WGS) entry which is preliminary data.</text>
</comment>
<name>A0A838ZT37_9FLAO</name>
<gene>
    <name evidence="2" type="ORF">HU137_10190</name>
</gene>
<dbReference type="AlphaFoldDB" id="A0A838ZT37"/>
<proteinExistence type="predicted"/>
<organism evidence="2 3">
    <name type="scientific">Moheibacter lacus</name>
    <dbReference type="NCBI Taxonomy" id="2745851"/>
    <lineage>
        <taxon>Bacteria</taxon>
        <taxon>Pseudomonadati</taxon>
        <taxon>Bacteroidota</taxon>
        <taxon>Flavobacteriia</taxon>
        <taxon>Flavobacteriales</taxon>
        <taxon>Weeksellaceae</taxon>
        <taxon>Moheibacter</taxon>
    </lineage>
</organism>
<evidence type="ECO:0000256" key="1">
    <source>
        <dbReference type="SAM" id="Phobius"/>
    </source>
</evidence>
<keyword evidence="3" id="KW-1185">Reference proteome</keyword>
<keyword evidence="1" id="KW-0472">Membrane</keyword>
<sequence>MLDWFEILNWYEQVLWILSIVSTFIFFYQIISTIIKRKPDKKRKYIFSNFLAFKNIAAFFSMFGWVSISSLYQGFGLSTSLIIGVLSGIILMAVMSVLFYFIQKLKQNQTPEATQNVNSIGEVISDIGRKRSSSGKIQIHINGVLKIMDAMTDFDHDVKSGTKIRVDSVTSTGIFIVKPML</sequence>
<reference evidence="2 3" key="1">
    <citation type="submission" date="2020-07" db="EMBL/GenBank/DDBJ databases">
        <title>Moheibacter lacus sp. nov., a member of the family Flavobacteriaceae isolated from freshwater lake sediment.</title>
        <authorList>
            <person name="Liu Y."/>
        </authorList>
    </citation>
    <scope>NUCLEOTIDE SEQUENCE [LARGE SCALE GENOMIC DNA]</scope>
    <source>
        <strain evidence="2 3">BDHS18</strain>
    </source>
</reference>